<dbReference type="Proteomes" id="UP000885664">
    <property type="component" value="Unassembled WGS sequence"/>
</dbReference>
<dbReference type="HAMAP" id="MF_01818">
    <property type="entry name" value="RNase_Z_BN"/>
    <property type="match status" value="1"/>
</dbReference>
<dbReference type="Pfam" id="PF23023">
    <property type="entry name" value="Anti-Pycsar_Apyc1"/>
    <property type="match status" value="1"/>
</dbReference>
<keyword evidence="7 9" id="KW-0378">Hydrolase</keyword>
<dbReference type="SUPFAM" id="SSF56281">
    <property type="entry name" value="Metallo-hydrolase/oxidoreductase"/>
    <property type="match status" value="1"/>
</dbReference>
<dbReference type="CDD" id="cd07717">
    <property type="entry name" value="RNaseZ_ZiPD-like_MBL-fold"/>
    <property type="match status" value="1"/>
</dbReference>
<keyword evidence="6 9" id="KW-0255">Endonuclease</keyword>
<dbReference type="AlphaFoldDB" id="A0A7C2ULE6"/>
<feature type="active site" description="Proton acceptor" evidence="9">
    <location>
        <position position="62"/>
    </location>
</feature>
<gene>
    <name evidence="9" type="primary">rnz</name>
    <name evidence="11" type="ORF">ENO36_03115</name>
</gene>
<accession>A0A7C2ULE6</accession>
<dbReference type="EC" id="3.1.26.11" evidence="9"/>
<dbReference type="InterPro" id="IPR013471">
    <property type="entry name" value="RNase_Z/BN"/>
</dbReference>
<dbReference type="GO" id="GO:0046872">
    <property type="term" value="F:metal ion binding"/>
    <property type="evidence" value="ECO:0007669"/>
    <property type="project" value="UniProtKB-KW"/>
</dbReference>
<reference evidence="11" key="1">
    <citation type="journal article" date="2020" name="mSystems">
        <title>Genome- and Community-Level Interaction Insights into Carbon Utilization and Element Cycling Functions of Hydrothermarchaeota in Hydrothermal Sediment.</title>
        <authorList>
            <person name="Zhou Z."/>
            <person name="Liu Y."/>
            <person name="Xu W."/>
            <person name="Pan J."/>
            <person name="Luo Z.H."/>
            <person name="Li M."/>
        </authorList>
    </citation>
    <scope>NUCLEOTIDE SEQUENCE [LARGE SCALE GENOMIC DNA]</scope>
    <source>
        <strain evidence="11">SpSt-1259</strain>
    </source>
</reference>
<evidence type="ECO:0000256" key="1">
    <source>
        <dbReference type="ARBA" id="ARBA00001947"/>
    </source>
</evidence>
<comment type="function">
    <text evidence="9">Zinc phosphodiesterase, which displays some tRNA 3'-processing endonuclease activity. Probably involved in tRNA maturation, by removing a 3'-trailer from precursor tRNA.</text>
</comment>
<comment type="caution">
    <text evidence="11">The sequence shown here is derived from an EMBL/GenBank/DDBJ whole genome shotgun (WGS) entry which is preliminary data.</text>
</comment>
<comment type="caution">
    <text evidence="9">Lacks conserved residue(s) required for the propagation of feature annotation.</text>
</comment>
<evidence type="ECO:0000313" key="11">
    <source>
        <dbReference type="EMBL" id="HEU97829.1"/>
    </source>
</evidence>
<evidence type="ECO:0000256" key="7">
    <source>
        <dbReference type="ARBA" id="ARBA00022801"/>
    </source>
</evidence>
<dbReference type="EMBL" id="DSFE01000069">
    <property type="protein sequence ID" value="HEU97829.1"/>
    <property type="molecule type" value="Genomic_DNA"/>
</dbReference>
<name>A0A7C2ULE6_9CREN</name>
<dbReference type="Gene3D" id="3.60.15.10">
    <property type="entry name" value="Ribonuclease Z/Hydroxyacylglutathione hydrolase-like"/>
    <property type="match status" value="1"/>
</dbReference>
<dbReference type="SMART" id="SM00849">
    <property type="entry name" value="Lactamase_B"/>
    <property type="match status" value="1"/>
</dbReference>
<dbReference type="InterPro" id="IPR036866">
    <property type="entry name" value="RibonucZ/Hydroxyglut_hydro"/>
</dbReference>
<organism evidence="11">
    <name type="scientific">Fervidicoccus fontis</name>
    <dbReference type="NCBI Taxonomy" id="683846"/>
    <lineage>
        <taxon>Archaea</taxon>
        <taxon>Thermoproteota</taxon>
        <taxon>Thermoprotei</taxon>
        <taxon>Fervidicoccales</taxon>
        <taxon>Fervidicoccaceae</taxon>
        <taxon>Fervidicoccus</taxon>
    </lineage>
</organism>
<keyword evidence="5" id="KW-0479">Metal-binding</keyword>
<dbReference type="GO" id="GO:0042781">
    <property type="term" value="F:3'-tRNA processing endoribonuclease activity"/>
    <property type="evidence" value="ECO:0007669"/>
    <property type="project" value="UniProtKB-UniRule"/>
</dbReference>
<feature type="domain" description="Metallo-beta-lactamase" evidence="10">
    <location>
        <begin position="16"/>
        <end position="197"/>
    </location>
</feature>
<keyword evidence="4 9" id="KW-0540">Nuclease</keyword>
<keyword evidence="3 9" id="KW-0819">tRNA processing</keyword>
<evidence type="ECO:0000256" key="4">
    <source>
        <dbReference type="ARBA" id="ARBA00022722"/>
    </source>
</evidence>
<proteinExistence type="inferred from homology"/>
<comment type="catalytic activity">
    <reaction evidence="9">
        <text>Endonucleolytic cleavage of RNA, removing extra 3' nucleotides from tRNA precursor, generating 3' termini of tRNAs. A 3'-hydroxy group is left at the tRNA terminus and a 5'-phosphoryl group is left at the trailer molecule.</text>
        <dbReference type="EC" id="3.1.26.11"/>
    </reaction>
</comment>
<keyword evidence="8" id="KW-0862">Zinc</keyword>
<sequence>MVFLGTSAGVPSKLRGLPSILLQYRGKYLLLDAGEGTQIALSRYGIGSSKIDAILITHLHGDHIFGLPGLIQSMGMSSRKKPLLIISPNGLRDFLEASFKTTDFIPQFDVEIREPERTAIGDYIEIVPFKTCHTSLPSYGYLVLGKTPSGDLRFSLAYTGDTKPCESYVDAIKGSEVLIHDSTFSEELRNEAWSFGHSTSKDAALIAREVGAKVLFLFHISNRYNDDLSLLEREARRFFSEAYAAIDGMKFYL</sequence>
<comment type="cofactor">
    <cofactor evidence="1">
        <name>Zn(2+)</name>
        <dbReference type="ChEBI" id="CHEBI:29105"/>
    </cofactor>
</comment>
<comment type="similarity">
    <text evidence="9">Belongs to the RNase Z family.</text>
</comment>
<evidence type="ECO:0000256" key="8">
    <source>
        <dbReference type="ARBA" id="ARBA00022833"/>
    </source>
</evidence>
<dbReference type="PANTHER" id="PTHR46018">
    <property type="entry name" value="ZINC PHOSPHODIESTERASE ELAC PROTEIN 1"/>
    <property type="match status" value="1"/>
</dbReference>
<comment type="subunit">
    <text evidence="2 9">Homodimer.</text>
</comment>
<evidence type="ECO:0000256" key="5">
    <source>
        <dbReference type="ARBA" id="ARBA00022723"/>
    </source>
</evidence>
<evidence type="ECO:0000256" key="2">
    <source>
        <dbReference type="ARBA" id="ARBA00011738"/>
    </source>
</evidence>
<protein>
    <recommendedName>
        <fullName evidence="9">Ribonuclease Z</fullName>
        <shortName evidence="9">RNase Z</shortName>
        <ecNumber evidence="9">3.1.26.11</ecNumber>
    </recommendedName>
    <alternativeName>
        <fullName evidence="9">tRNA 3 endonuclease</fullName>
    </alternativeName>
    <alternativeName>
        <fullName evidence="9">tRNase Z</fullName>
    </alternativeName>
</protein>
<evidence type="ECO:0000256" key="6">
    <source>
        <dbReference type="ARBA" id="ARBA00022759"/>
    </source>
</evidence>
<evidence type="ECO:0000256" key="3">
    <source>
        <dbReference type="ARBA" id="ARBA00022694"/>
    </source>
</evidence>
<evidence type="ECO:0000259" key="10">
    <source>
        <dbReference type="SMART" id="SM00849"/>
    </source>
</evidence>
<evidence type="ECO:0000256" key="9">
    <source>
        <dbReference type="HAMAP-Rule" id="MF_01818"/>
    </source>
</evidence>
<dbReference type="PANTHER" id="PTHR46018:SF2">
    <property type="entry name" value="ZINC PHOSPHODIESTERASE ELAC PROTEIN 1"/>
    <property type="match status" value="1"/>
</dbReference>
<dbReference type="InterPro" id="IPR001279">
    <property type="entry name" value="Metallo-B-lactamas"/>
</dbReference>